<dbReference type="SUPFAM" id="SSF51735">
    <property type="entry name" value="NAD(P)-binding Rossmann-fold domains"/>
    <property type="match status" value="1"/>
</dbReference>
<proteinExistence type="predicted"/>
<organism evidence="3 4">
    <name type="scientific">Pseudohongiella acticola</name>
    <dbReference type="NCBI Taxonomy" id="1524254"/>
    <lineage>
        <taxon>Bacteria</taxon>
        <taxon>Pseudomonadati</taxon>
        <taxon>Pseudomonadota</taxon>
        <taxon>Gammaproteobacteria</taxon>
        <taxon>Pseudomonadales</taxon>
        <taxon>Pseudohongiellaceae</taxon>
        <taxon>Pseudohongiella</taxon>
    </lineage>
</organism>
<dbReference type="InterPro" id="IPR036291">
    <property type="entry name" value="NAD(P)-bd_dom_sf"/>
</dbReference>
<dbReference type="RefSeq" id="WP_070115734.1">
    <property type="nucleotide sequence ID" value="NZ_MASR01000001.1"/>
</dbReference>
<dbReference type="OrthoDB" id="9801953at2"/>
<reference evidence="4" key="1">
    <citation type="submission" date="2016-07" db="EMBL/GenBank/DDBJ databases">
        <authorList>
            <person name="Florea S."/>
            <person name="Webb J.S."/>
            <person name="Jaromczyk J."/>
            <person name="Schardl C.L."/>
        </authorList>
    </citation>
    <scope>NUCLEOTIDE SEQUENCE [LARGE SCALE GENOMIC DNA]</scope>
    <source>
        <strain evidence="4">KCTC 42131</strain>
    </source>
</reference>
<name>A0A1E8CHY3_9GAMM</name>
<evidence type="ECO:0000313" key="3">
    <source>
        <dbReference type="EMBL" id="OFE12110.1"/>
    </source>
</evidence>
<feature type="domain" description="GFO/IDH/MocA-like oxidoreductase" evidence="2">
    <location>
        <begin position="145"/>
        <end position="274"/>
    </location>
</feature>
<dbReference type="InterPro" id="IPR055170">
    <property type="entry name" value="GFO_IDH_MocA-like_dom"/>
</dbReference>
<dbReference type="InterPro" id="IPR000683">
    <property type="entry name" value="Gfo/Idh/MocA-like_OxRdtase_N"/>
</dbReference>
<dbReference type="Pfam" id="PF01408">
    <property type="entry name" value="GFO_IDH_MocA"/>
    <property type="match status" value="1"/>
</dbReference>
<dbReference type="PANTHER" id="PTHR43708:SF3">
    <property type="entry name" value="OXIDOREDUCTASE"/>
    <property type="match status" value="1"/>
</dbReference>
<dbReference type="Gene3D" id="3.40.50.720">
    <property type="entry name" value="NAD(P)-binding Rossmann-like Domain"/>
    <property type="match status" value="1"/>
</dbReference>
<dbReference type="InterPro" id="IPR051317">
    <property type="entry name" value="Gfo/Idh/MocA_oxidoreduct"/>
</dbReference>
<dbReference type="SUPFAM" id="SSF55347">
    <property type="entry name" value="Glyceraldehyde-3-phosphate dehydrogenase-like, C-terminal domain"/>
    <property type="match status" value="1"/>
</dbReference>
<dbReference type="GO" id="GO:0000166">
    <property type="term" value="F:nucleotide binding"/>
    <property type="evidence" value="ECO:0007669"/>
    <property type="project" value="InterPro"/>
</dbReference>
<dbReference type="AlphaFoldDB" id="A0A1E8CHY3"/>
<dbReference type="Gene3D" id="3.30.360.10">
    <property type="entry name" value="Dihydrodipicolinate Reductase, domain 2"/>
    <property type="match status" value="1"/>
</dbReference>
<dbReference type="EMBL" id="MASR01000001">
    <property type="protein sequence ID" value="OFE12110.1"/>
    <property type="molecule type" value="Genomic_DNA"/>
</dbReference>
<dbReference type="PANTHER" id="PTHR43708">
    <property type="entry name" value="CONSERVED EXPRESSED OXIDOREDUCTASE (EUROFUNG)"/>
    <property type="match status" value="1"/>
</dbReference>
<evidence type="ECO:0000313" key="4">
    <source>
        <dbReference type="Proteomes" id="UP000175669"/>
    </source>
</evidence>
<keyword evidence="4" id="KW-1185">Reference proteome</keyword>
<gene>
    <name evidence="3" type="ORF">PHACT_02335</name>
</gene>
<comment type="caution">
    <text evidence="3">The sequence shown here is derived from an EMBL/GenBank/DDBJ whole genome shotgun (WGS) entry which is preliminary data.</text>
</comment>
<sequence>MKQLKLGMIGGGHGSFIGAVHRRAAMLDGHFQLTCGAFSSDPTISAESGASLGLPAKRVYASYADMFSSEAALPPDQRMQAVAIVTPNHLHAAPAIEAMRHGFHVIVDKPLAISLDEARQIQQVIHSTGCQLALTHTYAGYPMIKEARQLVHAGKLGPIRKVLVEYPQGWLSQALEDSGNRQASWRTDPGRAGAGAIGDIGTHAAHLAEYVSGQLITELCADLNSVVNGRQVDDDAAALLRFSDGASGTLIATQVATGEENNVCIRVYGELGGLQWSHRDAESLRVNLHEQPAQLYRRGDAYLSQAAANNSRLPPGHPEGFIEAFANIYGSFARRLHTSGASLTPADLFESGFDYPSIDEGLRGMAFIEAMQRSAKSTQKWTTIKP</sequence>
<accession>A0A1E8CHY3</accession>
<dbReference type="Proteomes" id="UP000175669">
    <property type="component" value="Unassembled WGS sequence"/>
</dbReference>
<feature type="domain" description="Gfo/Idh/MocA-like oxidoreductase N-terminal" evidence="1">
    <location>
        <begin position="5"/>
        <end position="135"/>
    </location>
</feature>
<protein>
    <submittedName>
        <fullName evidence="3">Oxidoreductase</fullName>
    </submittedName>
</protein>
<evidence type="ECO:0000259" key="2">
    <source>
        <dbReference type="Pfam" id="PF22725"/>
    </source>
</evidence>
<evidence type="ECO:0000259" key="1">
    <source>
        <dbReference type="Pfam" id="PF01408"/>
    </source>
</evidence>
<dbReference type="STRING" id="1524254.PHACT_02335"/>
<dbReference type="Pfam" id="PF22725">
    <property type="entry name" value="GFO_IDH_MocA_C3"/>
    <property type="match status" value="1"/>
</dbReference>